<dbReference type="Proteomes" id="UP001230649">
    <property type="component" value="Unassembled WGS sequence"/>
</dbReference>
<accession>A0ACC2X278</accession>
<dbReference type="EMBL" id="JASBWS010000001">
    <property type="protein sequence ID" value="KAJ9117756.1"/>
    <property type="molecule type" value="Genomic_DNA"/>
</dbReference>
<sequence length="422" mass="48712">MTSLVELLFGPIPRVDINSILPSYCSAGNVRESFEQELFPGADTLKQSSSTETESGYQHQQVPLSHRLSPGQQESSGQGAAAGVRWIQTWVPRDYLANVHPPRFIHGLFEMIKTRTLVEPTMIEVPWTGLSEEESARLQKIFPTLWHSIFLVIIAFLVKSLITVMLLRGRWRWARKCHKRQHQYIAPKLIEDSRRHISFPFATTTYVIDMKHSSKKIYAFLDYLHGLSFREIMLSVNSRDAFCLRTSLHSMAREYAHQDYYGQNDSIFDYWAWIGGSRVGPLDVFSATCRTTNIDVHLVKEVMLHFADHEAKCRAQGKTRNWVEWFFRELCFDKLEVEGYTNKMHNRNAKAFGTALDSTSQYLHTTRQISTVYGTAQNNNTRRDAALLLLTDAFCRQLKLKGFDYGTVERAKAELRKQSWQT</sequence>
<comment type="caution">
    <text evidence="1">The sequence shown here is derived from an EMBL/GenBank/DDBJ whole genome shotgun (WGS) entry which is preliminary data.</text>
</comment>
<evidence type="ECO:0000313" key="2">
    <source>
        <dbReference type="Proteomes" id="UP001230649"/>
    </source>
</evidence>
<name>A0ACC2X278_9TREE</name>
<organism evidence="1 2">
    <name type="scientific">Naganishia adeliensis</name>
    <dbReference type="NCBI Taxonomy" id="92952"/>
    <lineage>
        <taxon>Eukaryota</taxon>
        <taxon>Fungi</taxon>
        <taxon>Dikarya</taxon>
        <taxon>Basidiomycota</taxon>
        <taxon>Agaricomycotina</taxon>
        <taxon>Tremellomycetes</taxon>
        <taxon>Filobasidiales</taxon>
        <taxon>Filobasidiaceae</taxon>
        <taxon>Naganishia</taxon>
    </lineage>
</organism>
<keyword evidence="2" id="KW-1185">Reference proteome</keyword>
<protein>
    <submittedName>
        <fullName evidence="1">Uncharacterized protein</fullName>
    </submittedName>
</protein>
<evidence type="ECO:0000313" key="1">
    <source>
        <dbReference type="EMBL" id="KAJ9117756.1"/>
    </source>
</evidence>
<gene>
    <name evidence="1" type="ORF">QFC20_000034</name>
</gene>
<reference evidence="1" key="1">
    <citation type="submission" date="2023-04" db="EMBL/GenBank/DDBJ databases">
        <title>Draft Genome sequencing of Naganishia species isolated from polar environments using Oxford Nanopore Technology.</title>
        <authorList>
            <person name="Leo P."/>
            <person name="Venkateswaran K."/>
        </authorList>
    </citation>
    <scope>NUCLEOTIDE SEQUENCE</scope>
    <source>
        <strain evidence="1">MNA-CCFEE 5262</strain>
    </source>
</reference>
<proteinExistence type="predicted"/>